<dbReference type="AlphaFoldDB" id="A0A317Y103"/>
<dbReference type="PROSITE" id="PS50404">
    <property type="entry name" value="GST_NTER"/>
    <property type="match status" value="1"/>
</dbReference>
<dbReference type="SFLD" id="SFLDG00358">
    <property type="entry name" value="Main_(cytGST)"/>
    <property type="match status" value="1"/>
</dbReference>
<dbReference type="PROSITE" id="PS50405">
    <property type="entry name" value="GST_CTER"/>
    <property type="match status" value="1"/>
</dbReference>
<evidence type="ECO:0000259" key="4">
    <source>
        <dbReference type="PROSITE" id="PS50405"/>
    </source>
</evidence>
<dbReference type="InterPro" id="IPR010987">
    <property type="entry name" value="Glutathione-S-Trfase_C-like"/>
</dbReference>
<dbReference type="EMBL" id="KZ819188">
    <property type="protein sequence ID" value="PWZ03818.1"/>
    <property type="molecule type" value="Genomic_DNA"/>
</dbReference>
<dbReference type="Gene3D" id="3.40.30.10">
    <property type="entry name" value="Glutaredoxin"/>
    <property type="match status" value="1"/>
</dbReference>
<organism evidence="5 6">
    <name type="scientific">Testicularia cyperi</name>
    <dbReference type="NCBI Taxonomy" id="1882483"/>
    <lineage>
        <taxon>Eukaryota</taxon>
        <taxon>Fungi</taxon>
        <taxon>Dikarya</taxon>
        <taxon>Basidiomycota</taxon>
        <taxon>Ustilaginomycotina</taxon>
        <taxon>Ustilaginomycetes</taxon>
        <taxon>Ustilaginales</taxon>
        <taxon>Anthracoideaceae</taxon>
        <taxon>Testicularia</taxon>
    </lineage>
</organism>
<dbReference type="InParanoid" id="A0A317Y103"/>
<dbReference type="GO" id="GO:0016740">
    <property type="term" value="F:transferase activity"/>
    <property type="evidence" value="ECO:0007669"/>
    <property type="project" value="UniProtKB-KW"/>
</dbReference>
<dbReference type="OrthoDB" id="2098326at2759"/>
<dbReference type="SUPFAM" id="SSF52833">
    <property type="entry name" value="Thioredoxin-like"/>
    <property type="match status" value="1"/>
</dbReference>
<dbReference type="Gene3D" id="1.20.1050.10">
    <property type="match status" value="1"/>
</dbReference>
<evidence type="ECO:0000256" key="1">
    <source>
        <dbReference type="ARBA" id="ARBA00007409"/>
    </source>
</evidence>
<evidence type="ECO:0000313" key="5">
    <source>
        <dbReference type="EMBL" id="PWZ03818.1"/>
    </source>
</evidence>
<proteinExistence type="inferred from homology"/>
<accession>A0A317Y103</accession>
<dbReference type="PANTHER" id="PTHR44051:SF9">
    <property type="entry name" value="GLUTATHIONE S-TRANSFERASE 1"/>
    <property type="match status" value="1"/>
</dbReference>
<dbReference type="STRING" id="1882483.A0A317Y103"/>
<dbReference type="PANTHER" id="PTHR44051">
    <property type="entry name" value="GLUTATHIONE S-TRANSFERASE-RELATED"/>
    <property type="match status" value="1"/>
</dbReference>
<gene>
    <name evidence="5" type="ORF">BCV70DRAFT_23527</name>
</gene>
<sequence length="243" mass="27202">MTDAKQPSRVLYYLQDSRAFRVAWALEELELEWELKQYMRVEGKRAVPEMKLESGNPYGKSPWLVDGDVELGESAAIVRYLVERYGPQRGKADLLGKAGDWQSKGLVDAFASFSEAAMIHTLVPVYSRWFTDTSTSLSVEKNMSANIHNNLDHLERTLSSNLEQYGPTNGPDAAFLVGDSITAADILTAFTAEYTFGMDTAISSLGKKKEDWPNTVNWLKALAQRPAYQRVKAKGAIHKFTIE</sequence>
<dbReference type="InterPro" id="IPR040079">
    <property type="entry name" value="Glutathione_S-Trfase"/>
</dbReference>
<protein>
    <submittedName>
        <fullName evidence="5">Glutathione S-transferase</fullName>
    </submittedName>
</protein>
<dbReference type="InterPro" id="IPR036249">
    <property type="entry name" value="Thioredoxin-like_sf"/>
</dbReference>
<dbReference type="SFLD" id="SFLDS00019">
    <property type="entry name" value="Glutathione_Transferase_(cytos"/>
    <property type="match status" value="1"/>
</dbReference>
<dbReference type="InterPro" id="IPR004045">
    <property type="entry name" value="Glutathione_S-Trfase_N"/>
</dbReference>
<name>A0A317Y103_9BASI</name>
<dbReference type="SUPFAM" id="SSF47616">
    <property type="entry name" value="GST C-terminal domain-like"/>
    <property type="match status" value="1"/>
</dbReference>
<comment type="similarity">
    <text evidence="1 2">Belongs to the GST superfamily.</text>
</comment>
<feature type="domain" description="GST C-terminal" evidence="4">
    <location>
        <begin position="100"/>
        <end position="243"/>
    </location>
</feature>
<evidence type="ECO:0000259" key="3">
    <source>
        <dbReference type="PROSITE" id="PS50404"/>
    </source>
</evidence>
<reference evidence="5 6" key="1">
    <citation type="journal article" date="2018" name="Mol. Biol. Evol.">
        <title>Broad Genomic Sampling Reveals a Smut Pathogenic Ancestry of the Fungal Clade Ustilaginomycotina.</title>
        <authorList>
            <person name="Kijpornyongpan T."/>
            <person name="Mondo S.J."/>
            <person name="Barry K."/>
            <person name="Sandor L."/>
            <person name="Lee J."/>
            <person name="Lipzen A."/>
            <person name="Pangilinan J."/>
            <person name="LaButti K."/>
            <person name="Hainaut M."/>
            <person name="Henrissat B."/>
            <person name="Grigoriev I.V."/>
            <person name="Spatafora J.W."/>
            <person name="Aime M.C."/>
        </authorList>
    </citation>
    <scope>NUCLEOTIDE SEQUENCE [LARGE SCALE GENOMIC DNA]</scope>
    <source>
        <strain evidence="5 6">MCA 3645</strain>
    </source>
</reference>
<evidence type="ECO:0000256" key="2">
    <source>
        <dbReference type="RuleBase" id="RU003494"/>
    </source>
</evidence>
<evidence type="ECO:0000313" key="6">
    <source>
        <dbReference type="Proteomes" id="UP000246740"/>
    </source>
</evidence>
<feature type="domain" description="GST N-terminal" evidence="3">
    <location>
        <begin position="6"/>
        <end position="89"/>
    </location>
</feature>
<dbReference type="InterPro" id="IPR036282">
    <property type="entry name" value="Glutathione-S-Trfase_C_sf"/>
</dbReference>
<keyword evidence="5" id="KW-0808">Transferase</keyword>
<dbReference type="Proteomes" id="UP000246740">
    <property type="component" value="Unassembled WGS sequence"/>
</dbReference>
<keyword evidence="6" id="KW-1185">Reference proteome</keyword>
<dbReference type="Pfam" id="PF02798">
    <property type="entry name" value="GST_N"/>
    <property type="match status" value="1"/>
</dbReference>
<dbReference type="InterPro" id="IPR004046">
    <property type="entry name" value="GST_C"/>
</dbReference>
<dbReference type="Pfam" id="PF00043">
    <property type="entry name" value="GST_C"/>
    <property type="match status" value="1"/>
</dbReference>